<feature type="compositionally biased region" description="Basic and acidic residues" evidence="2">
    <location>
        <begin position="483"/>
        <end position="500"/>
    </location>
</feature>
<proteinExistence type="predicted"/>
<organism evidence="3 4">
    <name type="scientific">Basidiobolus ranarum</name>
    <dbReference type="NCBI Taxonomy" id="34480"/>
    <lineage>
        <taxon>Eukaryota</taxon>
        <taxon>Fungi</taxon>
        <taxon>Fungi incertae sedis</taxon>
        <taxon>Zoopagomycota</taxon>
        <taxon>Entomophthoromycotina</taxon>
        <taxon>Basidiobolomycetes</taxon>
        <taxon>Basidiobolales</taxon>
        <taxon>Basidiobolaceae</taxon>
        <taxon>Basidiobolus</taxon>
    </lineage>
</organism>
<feature type="region of interest" description="Disordered" evidence="2">
    <location>
        <begin position="482"/>
        <end position="514"/>
    </location>
</feature>
<feature type="region of interest" description="Disordered" evidence="2">
    <location>
        <begin position="1"/>
        <end position="21"/>
    </location>
</feature>
<evidence type="ECO:0000313" key="4">
    <source>
        <dbReference type="Proteomes" id="UP001479436"/>
    </source>
</evidence>
<sequence>MSTLLNNNNSTPSPGSGEDLPRGWYWSVEPAKTVLATYQQGNSKALCPKCLNDHGFTKDSNGTGKSTYGCFKCKKCFTKYKASVFWTLCLSLPENLLPANKSSCHQEILATLPEEADDIMLSATENEQLLICSTDESLPSSPKAKSIDHYFGSNSIATKLPQRYGNEAFVFGASDKTFSPTSSRGSANVYISRKRRAHTLGYDQLHNNEVASQNNLRLSKMEQNMRAMELKLSSLESQIQKLILLAETSRKNLPADTHPLPLKTAEPFHSVRPEHSAASSTMVNLSTQPQVSHPSTQAAANPSLTRKPTFAEIARKNSKLGTKEEIEKMTSALRKCIGAKPPYTSTNAEIKHKVCRIYMQGIKQQPIREVKSILYDLRFQLSKIWSIDFIGKTTLEITVIASYAHAFCAQAKKYPIFRILPKVNPAKPMDPKASPDIAAKIQLAFQRRLQQSYNMSQQSIYKQYLADLALEYGIHLKNIPNPEEIHVEDPDDHAENRESGDNMSETQSAPNQSQ</sequence>
<comment type="caution">
    <text evidence="3">The sequence shown here is derived from an EMBL/GenBank/DDBJ whole genome shotgun (WGS) entry which is preliminary data.</text>
</comment>
<evidence type="ECO:0000313" key="3">
    <source>
        <dbReference type="EMBL" id="KAK9760851.1"/>
    </source>
</evidence>
<evidence type="ECO:0008006" key="5">
    <source>
        <dbReference type="Google" id="ProtNLM"/>
    </source>
</evidence>
<evidence type="ECO:0000256" key="1">
    <source>
        <dbReference type="SAM" id="Coils"/>
    </source>
</evidence>
<feature type="compositionally biased region" description="Low complexity" evidence="2">
    <location>
        <begin position="1"/>
        <end position="17"/>
    </location>
</feature>
<protein>
    <recommendedName>
        <fullName evidence="5">Transposase</fullName>
    </recommendedName>
</protein>
<keyword evidence="4" id="KW-1185">Reference proteome</keyword>
<feature type="coiled-coil region" evidence="1">
    <location>
        <begin position="218"/>
        <end position="245"/>
    </location>
</feature>
<feature type="compositionally biased region" description="Polar residues" evidence="2">
    <location>
        <begin position="501"/>
        <end position="514"/>
    </location>
</feature>
<gene>
    <name evidence="3" type="ORF">K7432_014712</name>
</gene>
<keyword evidence="1" id="KW-0175">Coiled coil</keyword>
<accession>A0ABR2WH46</accession>
<dbReference type="Proteomes" id="UP001479436">
    <property type="component" value="Unassembled WGS sequence"/>
</dbReference>
<evidence type="ECO:0000256" key="2">
    <source>
        <dbReference type="SAM" id="MobiDB-lite"/>
    </source>
</evidence>
<dbReference type="EMBL" id="JASJQH010001748">
    <property type="protein sequence ID" value="KAK9760851.1"/>
    <property type="molecule type" value="Genomic_DNA"/>
</dbReference>
<reference evidence="3 4" key="1">
    <citation type="submission" date="2023-04" db="EMBL/GenBank/DDBJ databases">
        <title>Genome of Basidiobolus ranarum AG-B5.</title>
        <authorList>
            <person name="Stajich J.E."/>
            <person name="Carter-House D."/>
            <person name="Gryganskyi A."/>
        </authorList>
    </citation>
    <scope>NUCLEOTIDE SEQUENCE [LARGE SCALE GENOMIC DNA]</scope>
    <source>
        <strain evidence="3 4">AG-B5</strain>
    </source>
</reference>
<name>A0ABR2WH46_9FUNG</name>